<keyword evidence="2" id="KW-0812">Transmembrane</keyword>
<keyword evidence="5" id="KW-1185">Reference proteome</keyword>
<evidence type="ECO:0000313" key="4">
    <source>
        <dbReference type="EMBL" id="GAA0919851.1"/>
    </source>
</evidence>
<accession>A0ABP3ZCZ8</accession>
<dbReference type="Gene3D" id="2.130.10.10">
    <property type="entry name" value="YVTN repeat-like/Quinoprotein amine dehydrogenase"/>
    <property type="match status" value="2"/>
</dbReference>
<dbReference type="InterPro" id="IPR011047">
    <property type="entry name" value="Quinoprotein_ADH-like_sf"/>
</dbReference>
<dbReference type="InterPro" id="IPR006311">
    <property type="entry name" value="TAT_signal"/>
</dbReference>
<dbReference type="InterPro" id="IPR015943">
    <property type="entry name" value="WD40/YVTN_repeat-like_dom_sf"/>
</dbReference>
<dbReference type="Proteomes" id="UP001499967">
    <property type="component" value="Unassembled WGS sequence"/>
</dbReference>
<dbReference type="PANTHER" id="PTHR34512">
    <property type="entry name" value="CELL SURFACE PROTEIN"/>
    <property type="match status" value="1"/>
</dbReference>
<reference evidence="5" key="1">
    <citation type="journal article" date="2019" name="Int. J. Syst. Evol. Microbiol.">
        <title>The Global Catalogue of Microorganisms (GCM) 10K type strain sequencing project: providing services to taxonomists for standard genome sequencing and annotation.</title>
        <authorList>
            <consortium name="The Broad Institute Genomics Platform"/>
            <consortium name="The Broad Institute Genome Sequencing Center for Infectious Disease"/>
            <person name="Wu L."/>
            <person name="Ma J."/>
        </authorList>
    </citation>
    <scope>NUCLEOTIDE SEQUENCE [LARGE SCALE GENOMIC DNA]</scope>
    <source>
        <strain evidence="5">JCM 11117</strain>
    </source>
</reference>
<feature type="region of interest" description="Disordered" evidence="1">
    <location>
        <begin position="51"/>
        <end position="89"/>
    </location>
</feature>
<comment type="caution">
    <text evidence="4">The sequence shown here is derived from an EMBL/GenBank/DDBJ whole genome shotgun (WGS) entry which is preliminary data.</text>
</comment>
<keyword evidence="2" id="KW-1133">Transmembrane helix</keyword>
<evidence type="ECO:0000256" key="2">
    <source>
        <dbReference type="SAM" id="Phobius"/>
    </source>
</evidence>
<sequence length="467" mass="49719">MTFPHQPHHPPPPGRRRRPLLIGVVAAAVVAVLVAAVLVLVPSSDAGGPGVPVAAPDPQAAPLEQVGRVTKPRPPKDEGPPTGPEPELTRIRDGVVYTAFHTRKSISFTAFDVERRSVVWERTLRLPEGAISSVAFEIVDGGLILEGRNADGYEYTLVLNPGTGETVWDLSLPVGCDRGCHHGGRLIAYDTAANQQNAFDVRTGEQVWSVPERTDEPSFTWIPQQTAESLAAPGDPQDHEQRYVGHGQKATGATKIIETTSGRIVAEGALGEKVTDYVLVGDVLYVYRKTPRELAAYRADDLGAPLWTQPVPAADDGSALVACDETTLCLTLLQGDRRTLHAIDTAAGATRWELGDRLLTGQYETRSVGGPIAVTTKDSTMLLDPASGEVLETFAATGYTYAGAGLILLAGPDGHLAYDAARRAPVDLGPEFGAGLDPATCVWAEGSAACADPEASDPEITFWRYRA</sequence>
<dbReference type="PROSITE" id="PS51318">
    <property type="entry name" value="TAT"/>
    <property type="match status" value="1"/>
</dbReference>
<evidence type="ECO:0000256" key="1">
    <source>
        <dbReference type="SAM" id="MobiDB-lite"/>
    </source>
</evidence>
<organism evidence="4 5">
    <name type="scientific">Pseudonocardia zijingensis</name>
    <dbReference type="NCBI Taxonomy" id="153376"/>
    <lineage>
        <taxon>Bacteria</taxon>
        <taxon>Bacillati</taxon>
        <taxon>Actinomycetota</taxon>
        <taxon>Actinomycetes</taxon>
        <taxon>Pseudonocardiales</taxon>
        <taxon>Pseudonocardiaceae</taxon>
        <taxon>Pseudonocardia</taxon>
    </lineage>
</organism>
<feature type="domain" description="Pyrrolo-quinoline quinone repeat" evidence="3">
    <location>
        <begin position="198"/>
        <end position="398"/>
    </location>
</feature>
<name>A0ABP3ZCZ8_9PSEU</name>
<dbReference type="EMBL" id="BAAAHP010000005">
    <property type="protein sequence ID" value="GAA0919851.1"/>
    <property type="molecule type" value="Genomic_DNA"/>
</dbReference>
<feature type="transmembrane region" description="Helical" evidence="2">
    <location>
        <begin position="20"/>
        <end position="41"/>
    </location>
</feature>
<dbReference type="SUPFAM" id="SSF50998">
    <property type="entry name" value="Quinoprotein alcohol dehydrogenase-like"/>
    <property type="match status" value="1"/>
</dbReference>
<dbReference type="PANTHER" id="PTHR34512:SF30">
    <property type="entry name" value="OUTER MEMBRANE PROTEIN ASSEMBLY FACTOR BAMB"/>
    <property type="match status" value="1"/>
</dbReference>
<dbReference type="RefSeq" id="WP_343937822.1">
    <property type="nucleotide sequence ID" value="NZ_BAAAHP010000005.1"/>
</dbReference>
<evidence type="ECO:0000259" key="3">
    <source>
        <dbReference type="Pfam" id="PF13360"/>
    </source>
</evidence>
<dbReference type="InterPro" id="IPR002372">
    <property type="entry name" value="PQQ_rpt_dom"/>
</dbReference>
<gene>
    <name evidence="4" type="ORF">GCM10009559_02090</name>
</gene>
<dbReference type="Pfam" id="PF13360">
    <property type="entry name" value="PQQ_2"/>
    <property type="match status" value="1"/>
</dbReference>
<keyword evidence="2" id="KW-0472">Membrane</keyword>
<feature type="compositionally biased region" description="Low complexity" evidence="1">
    <location>
        <begin position="51"/>
        <end position="62"/>
    </location>
</feature>
<protein>
    <recommendedName>
        <fullName evidence="3">Pyrrolo-quinoline quinone repeat domain-containing protein</fullName>
    </recommendedName>
</protein>
<evidence type="ECO:0000313" key="5">
    <source>
        <dbReference type="Proteomes" id="UP001499967"/>
    </source>
</evidence>
<proteinExistence type="predicted"/>